<dbReference type="Proteomes" id="UP000481033">
    <property type="component" value="Unassembled WGS sequence"/>
</dbReference>
<keyword evidence="5" id="KW-1185">Reference proteome</keyword>
<evidence type="ECO:0000256" key="3">
    <source>
        <dbReference type="SAM" id="MobiDB-lite"/>
    </source>
</evidence>
<comment type="similarity">
    <text evidence="2">Belongs to the LarC family.</text>
</comment>
<evidence type="ECO:0000256" key="1">
    <source>
        <dbReference type="ARBA" id="ARBA00022596"/>
    </source>
</evidence>
<sequence>MYVGKFGAQGRFRKAMEKIAYFDCPTGIAGNMCLGAILAAGMPLDNLLDQLKRLGLEDEYEFTVTQVRRQEQAATAVTISLNSDAVRGHRHLPEIENLIRQAHLPTRVVDWSLAIFRELAAAEAAVHGIPAEQVHFHEVGATDALIDVVGTCLGLEWLGVDRVVCSPLPIGGGTVRAAHGRLPVPAPAVLELLRRAQAPIYSNGIDKELVTPTGAAIATTLSDAFGPPPAMTLNQVGLGAGSHDLPIPNILRLWIGTGAQPRTTDHGAHKSAHSHDQSTDPQPTDHPHAEHQQSAPEHGHQQTIPGYCEAIVELQTQLDDLTPQAIGYLYDGLFKAGALDVFTQAIGMKKNRPGILLTVICAEADAAACQSLLFSETTTLGIRSHGQQRQTLYRSWQSITTDYGPVQVKAGLATPNGPVVNLQPEYETCAQLARQHSIGWKQVQWAAIAAAQSIYQDEYRAAEWDHTPTHLTR</sequence>
<keyword evidence="1 2" id="KW-0533">Nickel</keyword>
<feature type="region of interest" description="Disordered" evidence="3">
    <location>
        <begin position="261"/>
        <end position="302"/>
    </location>
</feature>
<dbReference type="HAMAP" id="MF_01074">
    <property type="entry name" value="LarC"/>
    <property type="match status" value="1"/>
</dbReference>
<accession>A0A6M0RRA6</accession>
<dbReference type="PANTHER" id="PTHR36566:SF1">
    <property type="entry name" value="PYRIDINIUM-3,5-BISTHIOCARBOXYLIC ACID MONONUCLEOTIDE NICKEL INSERTION PROTEIN"/>
    <property type="match status" value="1"/>
</dbReference>
<dbReference type="InterPro" id="IPR002822">
    <property type="entry name" value="Ni_insertion"/>
</dbReference>
<comment type="caution">
    <text evidence="4">The sequence shown here is derived from an EMBL/GenBank/DDBJ whole genome shotgun (WGS) entry which is preliminary data.</text>
</comment>
<feature type="compositionally biased region" description="Basic and acidic residues" evidence="3">
    <location>
        <begin position="263"/>
        <end position="291"/>
    </location>
</feature>
<gene>
    <name evidence="4" type="primary">larC</name>
    <name evidence="4" type="ORF">DXZ20_21870</name>
</gene>
<evidence type="ECO:0000313" key="5">
    <source>
        <dbReference type="Proteomes" id="UP000481033"/>
    </source>
</evidence>
<dbReference type="Gene3D" id="3.10.20.300">
    <property type="entry name" value="mk0293 like domain"/>
    <property type="match status" value="1"/>
</dbReference>
<evidence type="ECO:0000256" key="2">
    <source>
        <dbReference type="HAMAP-Rule" id="MF_01074"/>
    </source>
</evidence>
<protein>
    <recommendedName>
        <fullName evidence="2">Putative nickel insertion protein</fullName>
    </recommendedName>
</protein>
<keyword evidence="2" id="KW-0456">Lyase</keyword>
<dbReference type="Pfam" id="PF01969">
    <property type="entry name" value="Ni_insertion"/>
    <property type="match status" value="1"/>
</dbReference>
<evidence type="ECO:0000313" key="4">
    <source>
        <dbReference type="EMBL" id="NEZ58241.1"/>
    </source>
</evidence>
<dbReference type="PANTHER" id="PTHR36566">
    <property type="entry name" value="NICKEL INSERTION PROTEIN-RELATED"/>
    <property type="match status" value="1"/>
</dbReference>
<dbReference type="NCBIfam" id="TIGR00299">
    <property type="entry name" value="nickel pincer cofactor biosynthesis protein LarC"/>
    <property type="match status" value="1"/>
</dbReference>
<dbReference type="AlphaFoldDB" id="A0A6M0RRA6"/>
<reference evidence="4 5" key="1">
    <citation type="journal article" date="2020" name="Microb. Ecol.">
        <title>Ecogenomics of the Marine Benthic Filamentous Cyanobacterium Adonisia.</title>
        <authorList>
            <person name="Walter J.M."/>
            <person name="Coutinho F.H."/>
            <person name="Leomil L."/>
            <person name="Hargreaves P.I."/>
            <person name="Campeao M.E."/>
            <person name="Vieira V.V."/>
            <person name="Silva B.S."/>
            <person name="Fistarol G.O."/>
            <person name="Salomon P.S."/>
            <person name="Sawabe T."/>
            <person name="Mino S."/>
            <person name="Hosokawa M."/>
            <person name="Miyashita H."/>
            <person name="Maruyama F."/>
            <person name="van Verk M.C."/>
            <person name="Dutilh B.E."/>
            <person name="Thompson C.C."/>
            <person name="Thompson F.L."/>
        </authorList>
    </citation>
    <scope>NUCLEOTIDE SEQUENCE [LARGE SCALE GENOMIC DNA]</scope>
    <source>
        <strain evidence="4 5">CCMR0081</strain>
    </source>
</reference>
<dbReference type="GO" id="GO:0016151">
    <property type="term" value="F:nickel cation binding"/>
    <property type="evidence" value="ECO:0007669"/>
    <property type="project" value="UniProtKB-UniRule"/>
</dbReference>
<proteinExistence type="inferred from homology"/>
<name>A0A6M0RRA6_9CYAN</name>
<dbReference type="GO" id="GO:0016829">
    <property type="term" value="F:lyase activity"/>
    <property type="evidence" value="ECO:0007669"/>
    <property type="project" value="UniProtKB-UniRule"/>
</dbReference>
<dbReference type="Gene3D" id="3.30.70.1380">
    <property type="entry name" value="Transcriptional regulatory protein pf0864 domain like"/>
    <property type="match status" value="1"/>
</dbReference>
<dbReference type="EMBL" id="QXHD01000004">
    <property type="protein sequence ID" value="NEZ58241.1"/>
    <property type="molecule type" value="Genomic_DNA"/>
</dbReference>
<organism evidence="4 5">
    <name type="scientific">Adonisia turfae CCMR0081</name>
    <dbReference type="NCBI Taxonomy" id="2292702"/>
    <lineage>
        <taxon>Bacteria</taxon>
        <taxon>Bacillati</taxon>
        <taxon>Cyanobacteriota</taxon>
        <taxon>Adonisia</taxon>
        <taxon>Adonisia turfae</taxon>
    </lineage>
</organism>